<gene>
    <name evidence="1" type="ORF">C5746_39605</name>
</gene>
<protein>
    <recommendedName>
        <fullName evidence="3">DUF885 domain-containing protein</fullName>
    </recommendedName>
</protein>
<dbReference type="EMBL" id="CP027306">
    <property type="protein sequence ID" value="AXE82018.1"/>
    <property type="molecule type" value="Genomic_DNA"/>
</dbReference>
<accession>A0A2Z5JNZ7</accession>
<dbReference type="PANTHER" id="PTHR33361:SF2">
    <property type="entry name" value="DUF885 DOMAIN-CONTAINING PROTEIN"/>
    <property type="match status" value="1"/>
</dbReference>
<evidence type="ECO:0000313" key="2">
    <source>
        <dbReference type="Proteomes" id="UP000252698"/>
    </source>
</evidence>
<dbReference type="KEGG" id="sata:C5746_39605"/>
<dbReference type="InterPro" id="IPR010281">
    <property type="entry name" value="DUF885"/>
</dbReference>
<dbReference type="PANTHER" id="PTHR33361">
    <property type="entry name" value="GLR0591 PROTEIN"/>
    <property type="match status" value="1"/>
</dbReference>
<sequence>MISPVRVRSPDSRFISIPDVASFGAHTGRMANHPSHCPDGSAAQVDRLATAYWDFLLVREPSLRTRRGLPVESLPGVSAAEADERAGFAAGVLDRLGTPQPAELSGPAADTAGFLRALAEQEAEAGRFHWLTPTATPYQLFRLQQYGDTVFRPFRFDSRADADRYVSLVRDLARCVATIGDKVAGQAARGFRIPVPALAGVHTTLTRLRASATRYVRAGAERLTRLDAASRGHLRDAVAGLVAAELEPAFDRLLALVGDPDLLRRAPQAVGWAHYPEGEAAYRAFVRTYTSSDTPPERLHELGREHCRELSERMREMRGTLGFAGTEAEFHERLATEPRLYAVTPEEVEARYRGHLDRLTPLLPRWFAVLPRAPYGVARLDQALEASMTFGYYDPPTATQPVGRYRYNASDLVHRSLLGAAALIYHELAPGHHFHLARQAENTTLPDLRRELVPFSGFEEGWAEYAGGLAWEMGLYDDPWDAYGRLAHERFTAQRLVVDTGLNLGMMTLEQARTFMRAHAAAESEGQITTELLRYATDLPGQALTYRAGHAEFMALRAACESGAGAAFDVRAFHEAVLAGGTLPFPALRRRLARELHGASGRQQTYQCSPEEGE</sequence>
<dbReference type="Pfam" id="PF05960">
    <property type="entry name" value="DUF885"/>
    <property type="match status" value="1"/>
</dbReference>
<proteinExistence type="predicted"/>
<evidence type="ECO:0000313" key="1">
    <source>
        <dbReference type="EMBL" id="AXE82018.1"/>
    </source>
</evidence>
<organism evidence="1 2">
    <name type="scientific">Streptomyces atratus</name>
    <dbReference type="NCBI Taxonomy" id="1893"/>
    <lineage>
        <taxon>Bacteria</taxon>
        <taxon>Bacillati</taxon>
        <taxon>Actinomycetota</taxon>
        <taxon>Actinomycetes</taxon>
        <taxon>Kitasatosporales</taxon>
        <taxon>Streptomycetaceae</taxon>
        <taxon>Streptomyces</taxon>
    </lineage>
</organism>
<dbReference type="AlphaFoldDB" id="A0A2Z5JNZ7"/>
<name>A0A2Z5JNZ7_STRAR</name>
<dbReference type="Proteomes" id="UP000252698">
    <property type="component" value="Chromosome"/>
</dbReference>
<reference evidence="1 2" key="1">
    <citation type="journal article" date="2018" name="Front. Microbiol.">
        <title>Genome Sequencing of Streptomyces atratus SCSIOZH16 and Activation Production of Nocardamine via Metabolic Engineering.</title>
        <authorList>
            <person name="Li Y."/>
            <person name="Zhang C."/>
            <person name="Liu C."/>
            <person name="Ju J."/>
            <person name="Ma J."/>
        </authorList>
    </citation>
    <scope>NUCLEOTIDE SEQUENCE [LARGE SCALE GENOMIC DNA]</scope>
    <source>
        <strain evidence="1 2">SCSIO_ZH16</strain>
    </source>
</reference>
<evidence type="ECO:0008006" key="3">
    <source>
        <dbReference type="Google" id="ProtNLM"/>
    </source>
</evidence>